<protein>
    <submittedName>
        <fullName evidence="11">2-oxo-4-hydroxy-4-carboxy-5-ureidoimidazoline decarboxylase</fullName>
        <ecNumber evidence="11">4.1.1.97</ecNumber>
    </submittedName>
</protein>
<dbReference type="NCBIfam" id="TIGR03164">
    <property type="entry name" value="UHCUDC"/>
    <property type="match status" value="1"/>
</dbReference>
<dbReference type="GO" id="GO:0051997">
    <property type="term" value="F:2-oxo-4-hydroxy-4-carboxy-5-ureidoimidazoline decarboxylase activity"/>
    <property type="evidence" value="ECO:0007669"/>
    <property type="project" value="UniProtKB-EC"/>
</dbReference>
<organism evidence="11 12">
    <name type="scientific">Methylobacterium planeticum</name>
    <dbReference type="NCBI Taxonomy" id="2615211"/>
    <lineage>
        <taxon>Bacteria</taxon>
        <taxon>Pseudomonadati</taxon>
        <taxon>Pseudomonadota</taxon>
        <taxon>Alphaproteobacteria</taxon>
        <taxon>Hyphomicrobiales</taxon>
        <taxon>Methylobacteriaceae</taxon>
        <taxon>Methylobacterium</taxon>
    </lineage>
</organism>
<dbReference type="Pfam" id="PF09349">
    <property type="entry name" value="OHCU_decarbox"/>
    <property type="match status" value="1"/>
</dbReference>
<keyword evidence="7 11" id="KW-0456">Lyase</keyword>
<proteinExistence type="predicted"/>
<evidence type="ECO:0000256" key="2">
    <source>
        <dbReference type="ARBA" id="ARBA00001163"/>
    </source>
</evidence>
<keyword evidence="12" id="KW-1185">Reference proteome</keyword>
<keyword evidence="6" id="KW-0378">Hydrolase</keyword>
<comment type="pathway">
    <text evidence="3">Purine metabolism; urate degradation; (S)-allantoin from urate: step 3/3.</text>
</comment>
<dbReference type="GO" id="GO:0000255">
    <property type="term" value="P:allantoin metabolic process"/>
    <property type="evidence" value="ECO:0007669"/>
    <property type="project" value="InterPro"/>
</dbReference>
<dbReference type="NCBIfam" id="TIGR02962">
    <property type="entry name" value="hdxy_isourate"/>
    <property type="match status" value="1"/>
</dbReference>
<feature type="binding site" evidence="8">
    <location>
        <position position="291"/>
    </location>
    <ligand>
        <name>substrate</name>
    </ligand>
</feature>
<dbReference type="Gene3D" id="2.60.40.180">
    <property type="entry name" value="Transthyretin/hydroxyisourate hydrolase domain"/>
    <property type="match status" value="1"/>
</dbReference>
<dbReference type="Pfam" id="PF00576">
    <property type="entry name" value="Transthyretin"/>
    <property type="match status" value="1"/>
</dbReference>
<dbReference type="InterPro" id="IPR036817">
    <property type="entry name" value="Transthyretin/HIU_hydrolase_sf"/>
</dbReference>
<dbReference type="EMBL" id="VZZJ01000013">
    <property type="protein sequence ID" value="KAB1072422.1"/>
    <property type="molecule type" value="Genomic_DNA"/>
</dbReference>
<dbReference type="SUPFAM" id="SSF49472">
    <property type="entry name" value="Transthyretin (synonym: prealbumin)"/>
    <property type="match status" value="1"/>
</dbReference>
<sequence>MTWTLEALNAASAADFVAALGGVFEHAPWVAGEAAARRPFGRVEDLFAAMAAAVAAAPEARRLGLLTNHPELAGRAARDGRIAPDSIAEQASAGLDRLSEDEYARFEALNAAYRARFGFPFILCIRRHGRASLLRSFARRLEASPEDERRSAEAEVLRIAAIRLNALVEGEGPLRTTGRISTHVLDTAVGRPAAGVAVELAEFVSETESVVVARARTNADGRTDAPLIGGRPVPLAAYELRFRLGDHYRAAGLDLPEPPFLDIVALRFGAADPEGHYHVPLVASPWSYQTYRGS</sequence>
<evidence type="ECO:0000256" key="6">
    <source>
        <dbReference type="ARBA" id="ARBA00022801"/>
    </source>
</evidence>
<dbReference type="GO" id="GO:0033971">
    <property type="term" value="F:hydroxyisourate hydrolase activity"/>
    <property type="evidence" value="ECO:0007669"/>
    <property type="project" value="UniProtKB-EC"/>
</dbReference>
<dbReference type="UniPathway" id="UPA00394">
    <property type="reaction ID" value="UER00652"/>
</dbReference>
<keyword evidence="5" id="KW-0210">Decarboxylase</keyword>
<evidence type="ECO:0000256" key="3">
    <source>
        <dbReference type="ARBA" id="ARBA00004754"/>
    </source>
</evidence>
<dbReference type="PANTHER" id="PTHR43466:SF1">
    <property type="entry name" value="2-OXO-4-HYDROXY-4-CARBOXY-5-UREIDOIMIDAZOLINE DECARBOXYLASE-RELATED"/>
    <property type="match status" value="1"/>
</dbReference>
<evidence type="ECO:0000313" key="11">
    <source>
        <dbReference type="EMBL" id="KAB1072422.1"/>
    </source>
</evidence>
<feature type="binding site" evidence="8">
    <location>
        <position position="222"/>
    </location>
    <ligand>
        <name>substrate</name>
    </ligand>
</feature>
<dbReference type="CDD" id="cd05822">
    <property type="entry name" value="TLP_HIUase"/>
    <property type="match status" value="1"/>
</dbReference>
<dbReference type="InterPro" id="IPR000895">
    <property type="entry name" value="Transthyretin/HIU_hydrolase"/>
</dbReference>
<dbReference type="AlphaFoldDB" id="A0A6N6MM75"/>
<dbReference type="InterPro" id="IPR023418">
    <property type="entry name" value="Thyroxine_BS"/>
</dbReference>
<evidence type="ECO:0000256" key="8">
    <source>
        <dbReference type="PIRSR" id="PIRSR600895-51"/>
    </source>
</evidence>
<evidence type="ECO:0000259" key="9">
    <source>
        <dbReference type="Pfam" id="PF00576"/>
    </source>
</evidence>
<comment type="caution">
    <text evidence="11">The sequence shown here is derived from an EMBL/GenBank/DDBJ whole genome shotgun (WGS) entry which is preliminary data.</text>
</comment>
<feature type="binding site" evidence="8">
    <location>
        <position position="183"/>
    </location>
    <ligand>
        <name>substrate</name>
    </ligand>
</feature>
<gene>
    <name evidence="11" type="primary">uraD</name>
    <name evidence="11" type="ORF">F6X51_15620</name>
</gene>
<dbReference type="GO" id="GO:0019628">
    <property type="term" value="P:urate catabolic process"/>
    <property type="evidence" value="ECO:0007669"/>
    <property type="project" value="UniProtKB-UniPathway"/>
</dbReference>
<accession>A0A6N6MM75</accession>
<reference evidence="11 12" key="1">
    <citation type="submission" date="2019-09" db="EMBL/GenBank/DDBJ databases">
        <title>YIM 132548 draft genome.</title>
        <authorList>
            <person name="Jiang L."/>
        </authorList>
    </citation>
    <scope>NUCLEOTIDE SEQUENCE [LARGE SCALE GENOMIC DNA]</scope>
    <source>
        <strain evidence="11 12">YIM 132548</strain>
    </source>
</reference>
<comment type="catalytic activity">
    <reaction evidence="1">
        <text>5-hydroxyisourate + H2O = 5-hydroxy-2-oxo-4-ureido-2,5-dihydro-1H-imidazole-5-carboxylate + H(+)</text>
        <dbReference type="Rhea" id="RHEA:23736"/>
        <dbReference type="ChEBI" id="CHEBI:15377"/>
        <dbReference type="ChEBI" id="CHEBI:15378"/>
        <dbReference type="ChEBI" id="CHEBI:18072"/>
        <dbReference type="ChEBI" id="CHEBI:58639"/>
        <dbReference type="EC" id="3.5.2.17"/>
    </reaction>
</comment>
<dbReference type="SUPFAM" id="SSF158694">
    <property type="entry name" value="UraD-Like"/>
    <property type="match status" value="1"/>
</dbReference>
<dbReference type="EC" id="4.1.1.97" evidence="11"/>
<dbReference type="RefSeq" id="WP_150964614.1">
    <property type="nucleotide sequence ID" value="NZ_VZZJ01000013.1"/>
</dbReference>
<name>A0A6N6MM75_9HYPH</name>
<dbReference type="PRINTS" id="PR00189">
    <property type="entry name" value="TRNSTHYRETIN"/>
</dbReference>
<dbReference type="GO" id="GO:0006144">
    <property type="term" value="P:purine nucleobase metabolic process"/>
    <property type="evidence" value="ECO:0007669"/>
    <property type="project" value="UniProtKB-KW"/>
</dbReference>
<evidence type="ECO:0000256" key="1">
    <source>
        <dbReference type="ARBA" id="ARBA00001043"/>
    </source>
</evidence>
<evidence type="ECO:0000256" key="4">
    <source>
        <dbReference type="ARBA" id="ARBA00022631"/>
    </source>
</evidence>
<dbReference type="Proteomes" id="UP000441523">
    <property type="component" value="Unassembled WGS sequence"/>
</dbReference>
<feature type="domain" description="Transthyretin/hydroxyisourate hydrolase" evidence="9">
    <location>
        <begin position="180"/>
        <end position="293"/>
    </location>
</feature>
<evidence type="ECO:0000256" key="7">
    <source>
        <dbReference type="ARBA" id="ARBA00023239"/>
    </source>
</evidence>
<dbReference type="InterPro" id="IPR023416">
    <property type="entry name" value="Transthyretin/HIU_hydrolase_d"/>
</dbReference>
<dbReference type="PROSITE" id="PS00768">
    <property type="entry name" value="TRANSTHYRETIN_1"/>
    <property type="match status" value="1"/>
</dbReference>
<dbReference type="PANTHER" id="PTHR43466">
    <property type="entry name" value="2-OXO-4-HYDROXY-4-CARBOXY-5-UREIDOIMIDAZOLINE DECARBOXYLASE-RELATED"/>
    <property type="match status" value="1"/>
</dbReference>
<evidence type="ECO:0000259" key="10">
    <source>
        <dbReference type="Pfam" id="PF09349"/>
    </source>
</evidence>
<evidence type="ECO:0000256" key="5">
    <source>
        <dbReference type="ARBA" id="ARBA00022793"/>
    </source>
</evidence>
<keyword evidence="4" id="KW-0659">Purine metabolism</keyword>
<dbReference type="Gene3D" id="1.10.3330.10">
    <property type="entry name" value="Oxo-4-hydroxy-4-carboxy-5-ureidoimidazoline decarboxylase"/>
    <property type="match status" value="1"/>
</dbReference>
<dbReference type="InterPro" id="IPR018020">
    <property type="entry name" value="OHCU_decarboxylase"/>
</dbReference>
<dbReference type="InterPro" id="IPR017580">
    <property type="entry name" value="OHCU_decarboxylase-1"/>
</dbReference>
<comment type="catalytic activity">
    <reaction evidence="2">
        <text>5-hydroxy-2-oxo-4-ureido-2,5-dihydro-1H-imidazole-5-carboxylate + H(+) = (S)-allantoin + CO2</text>
        <dbReference type="Rhea" id="RHEA:26301"/>
        <dbReference type="ChEBI" id="CHEBI:15378"/>
        <dbReference type="ChEBI" id="CHEBI:15678"/>
        <dbReference type="ChEBI" id="CHEBI:16526"/>
        <dbReference type="ChEBI" id="CHEBI:58639"/>
        <dbReference type="EC" id="4.1.1.97"/>
    </reaction>
</comment>
<dbReference type="InterPro" id="IPR036778">
    <property type="entry name" value="OHCU_decarboxylase_sf"/>
</dbReference>
<evidence type="ECO:0000313" key="12">
    <source>
        <dbReference type="Proteomes" id="UP000441523"/>
    </source>
</evidence>
<feature type="domain" description="Oxo-4-hydroxy-4-carboxy-5-ureidoimidazoline decarboxylase" evidence="10">
    <location>
        <begin position="9"/>
        <end position="165"/>
    </location>
</feature>
<dbReference type="InterPro" id="IPR014306">
    <property type="entry name" value="Hydroxyisourate_hydrolase"/>
</dbReference>